<proteinExistence type="predicted"/>
<dbReference type="Proteomes" id="UP000789572">
    <property type="component" value="Unassembled WGS sequence"/>
</dbReference>
<dbReference type="AlphaFoldDB" id="A0A9N9GW44"/>
<sequence length="139" mass="16186">ITLNDGADVLNFLDSTSFATETYNPSDIERDLISRRSRNVGFVDPSSLSKAYIDRLLDAQDIVEYITQTTYSDDIYGLPDSFRKLIHDARNEIMGNTEIHQWTAVERLRMVRDHLIKKREENDDGSSSWLDEWKWNNGR</sequence>
<feature type="non-terminal residue" evidence="1">
    <location>
        <position position="1"/>
    </location>
</feature>
<evidence type="ECO:0000313" key="2">
    <source>
        <dbReference type="Proteomes" id="UP000789572"/>
    </source>
</evidence>
<accession>A0A9N9GW44</accession>
<comment type="caution">
    <text evidence="1">The sequence shown here is derived from an EMBL/GenBank/DDBJ whole genome shotgun (WGS) entry which is preliminary data.</text>
</comment>
<dbReference type="OrthoDB" id="2351799at2759"/>
<evidence type="ECO:0000313" key="1">
    <source>
        <dbReference type="EMBL" id="CAG8629541.1"/>
    </source>
</evidence>
<gene>
    <name evidence="1" type="ORF">POCULU_LOCUS8821</name>
</gene>
<keyword evidence="2" id="KW-1185">Reference proteome</keyword>
<protein>
    <submittedName>
        <fullName evidence="1">7981_t:CDS:1</fullName>
    </submittedName>
</protein>
<name>A0A9N9GW44_9GLOM</name>
<reference evidence="1" key="1">
    <citation type="submission" date="2021-06" db="EMBL/GenBank/DDBJ databases">
        <authorList>
            <person name="Kallberg Y."/>
            <person name="Tangrot J."/>
            <person name="Rosling A."/>
        </authorList>
    </citation>
    <scope>NUCLEOTIDE SEQUENCE</scope>
    <source>
        <strain evidence="1">IA702</strain>
    </source>
</reference>
<dbReference type="EMBL" id="CAJVPJ010002796">
    <property type="protein sequence ID" value="CAG8629541.1"/>
    <property type="molecule type" value="Genomic_DNA"/>
</dbReference>
<organism evidence="1 2">
    <name type="scientific">Paraglomus occultum</name>
    <dbReference type="NCBI Taxonomy" id="144539"/>
    <lineage>
        <taxon>Eukaryota</taxon>
        <taxon>Fungi</taxon>
        <taxon>Fungi incertae sedis</taxon>
        <taxon>Mucoromycota</taxon>
        <taxon>Glomeromycotina</taxon>
        <taxon>Glomeromycetes</taxon>
        <taxon>Paraglomerales</taxon>
        <taxon>Paraglomeraceae</taxon>
        <taxon>Paraglomus</taxon>
    </lineage>
</organism>